<dbReference type="InParanoid" id="A0A165E831"/>
<dbReference type="PROSITE" id="PS51257">
    <property type="entry name" value="PROKAR_LIPOPROTEIN"/>
    <property type="match status" value="1"/>
</dbReference>
<proteinExistence type="predicted"/>
<protein>
    <submittedName>
        <fullName evidence="1">Uncharacterized protein</fullName>
    </submittedName>
</protein>
<dbReference type="AlphaFoldDB" id="A0A165E831"/>
<organism evidence="1 2">
    <name type="scientific">Laetiporus sulphureus 93-53</name>
    <dbReference type="NCBI Taxonomy" id="1314785"/>
    <lineage>
        <taxon>Eukaryota</taxon>
        <taxon>Fungi</taxon>
        <taxon>Dikarya</taxon>
        <taxon>Basidiomycota</taxon>
        <taxon>Agaricomycotina</taxon>
        <taxon>Agaricomycetes</taxon>
        <taxon>Polyporales</taxon>
        <taxon>Laetiporus</taxon>
    </lineage>
</organism>
<reference evidence="1 2" key="1">
    <citation type="journal article" date="2016" name="Mol. Biol. Evol.">
        <title>Comparative Genomics of Early-Diverging Mushroom-Forming Fungi Provides Insights into the Origins of Lignocellulose Decay Capabilities.</title>
        <authorList>
            <person name="Nagy L.G."/>
            <person name="Riley R."/>
            <person name="Tritt A."/>
            <person name="Adam C."/>
            <person name="Daum C."/>
            <person name="Floudas D."/>
            <person name="Sun H."/>
            <person name="Yadav J.S."/>
            <person name="Pangilinan J."/>
            <person name="Larsson K.H."/>
            <person name="Matsuura K."/>
            <person name="Barry K."/>
            <person name="Labutti K."/>
            <person name="Kuo R."/>
            <person name="Ohm R.A."/>
            <person name="Bhattacharya S.S."/>
            <person name="Shirouzu T."/>
            <person name="Yoshinaga Y."/>
            <person name="Martin F.M."/>
            <person name="Grigoriev I.V."/>
            <person name="Hibbett D.S."/>
        </authorList>
    </citation>
    <scope>NUCLEOTIDE SEQUENCE [LARGE SCALE GENOMIC DNA]</scope>
    <source>
        <strain evidence="1 2">93-53</strain>
    </source>
</reference>
<sequence>MRSAVSSILYSPQTLVSSCSSIPFSHMTSRFNIDGYVNTWFRSYNEGELCVKHLDRLRMRSRSNSTFTLRQLLSLPRPCVRWDAAWVQRVYRGGRATRVPTAFFLVLPGSWSIAPSALCHEDGESFGALSPKALSSSIGPETNCSI</sequence>
<keyword evidence="2" id="KW-1185">Reference proteome</keyword>
<name>A0A165E831_9APHY</name>
<evidence type="ECO:0000313" key="1">
    <source>
        <dbReference type="EMBL" id="KZT06425.1"/>
    </source>
</evidence>
<dbReference type="RefSeq" id="XP_040764165.1">
    <property type="nucleotide sequence ID" value="XM_040901457.1"/>
</dbReference>
<dbReference type="Proteomes" id="UP000076871">
    <property type="component" value="Unassembled WGS sequence"/>
</dbReference>
<gene>
    <name evidence="1" type="ORF">LAESUDRAFT_177130</name>
</gene>
<accession>A0A165E831</accession>
<dbReference type="EMBL" id="KV427624">
    <property type="protein sequence ID" value="KZT06425.1"/>
    <property type="molecule type" value="Genomic_DNA"/>
</dbReference>
<evidence type="ECO:0000313" key="2">
    <source>
        <dbReference type="Proteomes" id="UP000076871"/>
    </source>
</evidence>
<dbReference type="GeneID" id="63818489"/>